<sequence length="401" mass="43720">MLAKLAWHSLMHRKGSVLLAIVSVAVSLFVLLGVEQIHNQAKHSFNRTVSGVDLIVGARTGQLNLLLYSVFRIGRPSNNISWQSYRDIASRPEVAWSIPISLGDSHKGYRVVGTSTHFFRHYRYGQNRSLALSSGRSFADTHELVLGAEVAQKLDYKTGGSLVLAHGLGSTSFQLHDEYPFTVTGILEPTGTPVDRALYISLEGMEAIHSNGPANDELIPESITAFMLGLDSPVTTFQLQRQIDEYRDEPLLAILPGVALSQLWQMLSTVENVLLLISAMVVLTSLLGLCIMLLTSMRERRREMALLRTIGAGPTQLFLLVQLEALLVVLLGMTVAFATLLGGLRLVEPVLAERYGIYLAESLVTGRTPVLLAGILAATLLVATIPALGAYLQSPNRDLQA</sequence>
<keyword evidence="10" id="KW-1185">Reference proteome</keyword>
<feature type="domain" description="ABC3 transporter permease C-terminal" evidence="7">
    <location>
        <begin position="276"/>
        <end position="390"/>
    </location>
</feature>
<dbReference type="PANTHER" id="PTHR43738:SF2">
    <property type="entry name" value="ABC TRANSPORTER PERMEASE"/>
    <property type="match status" value="1"/>
</dbReference>
<evidence type="ECO:0000256" key="1">
    <source>
        <dbReference type="ARBA" id="ARBA00004651"/>
    </source>
</evidence>
<dbReference type="PANTHER" id="PTHR43738">
    <property type="entry name" value="ABC TRANSPORTER, MEMBRANE PROTEIN"/>
    <property type="match status" value="1"/>
</dbReference>
<dbReference type="InterPro" id="IPR003838">
    <property type="entry name" value="ABC3_permease_C"/>
</dbReference>
<name>A0ABW5EG99_9GAMM</name>
<dbReference type="EMBL" id="JBHUJD010000030">
    <property type="protein sequence ID" value="MFD2312154.1"/>
    <property type="molecule type" value="Genomic_DNA"/>
</dbReference>
<keyword evidence="3 6" id="KW-0812">Transmembrane</keyword>
<evidence type="ECO:0000256" key="5">
    <source>
        <dbReference type="ARBA" id="ARBA00023136"/>
    </source>
</evidence>
<keyword evidence="2" id="KW-1003">Cell membrane</keyword>
<dbReference type="InterPro" id="IPR025857">
    <property type="entry name" value="MacB_PCD"/>
</dbReference>
<keyword evidence="5 6" id="KW-0472">Membrane</keyword>
<dbReference type="Pfam" id="PF02687">
    <property type="entry name" value="FtsX"/>
    <property type="match status" value="1"/>
</dbReference>
<comment type="caution">
    <text evidence="9">The sequence shown here is derived from an EMBL/GenBank/DDBJ whole genome shotgun (WGS) entry which is preliminary data.</text>
</comment>
<evidence type="ECO:0000256" key="2">
    <source>
        <dbReference type="ARBA" id="ARBA00022475"/>
    </source>
</evidence>
<dbReference type="Proteomes" id="UP001597425">
    <property type="component" value="Unassembled WGS sequence"/>
</dbReference>
<dbReference type="InterPro" id="IPR051125">
    <property type="entry name" value="ABC-4/HrtB_transporter"/>
</dbReference>
<accession>A0ABW5EG99</accession>
<organism evidence="9 10">
    <name type="scientific">Microbulbifer halophilus</name>
    <dbReference type="NCBI Taxonomy" id="453963"/>
    <lineage>
        <taxon>Bacteria</taxon>
        <taxon>Pseudomonadati</taxon>
        <taxon>Pseudomonadota</taxon>
        <taxon>Gammaproteobacteria</taxon>
        <taxon>Cellvibrionales</taxon>
        <taxon>Microbulbiferaceae</taxon>
        <taxon>Microbulbifer</taxon>
    </lineage>
</organism>
<feature type="domain" description="MacB-like periplasmic core" evidence="8">
    <location>
        <begin position="19"/>
        <end position="245"/>
    </location>
</feature>
<proteinExistence type="predicted"/>
<feature type="transmembrane region" description="Helical" evidence="6">
    <location>
        <begin position="273"/>
        <end position="296"/>
    </location>
</feature>
<evidence type="ECO:0000256" key="6">
    <source>
        <dbReference type="SAM" id="Phobius"/>
    </source>
</evidence>
<gene>
    <name evidence="9" type="ORF">ACFSKX_17165</name>
</gene>
<dbReference type="Pfam" id="PF12704">
    <property type="entry name" value="MacB_PCD"/>
    <property type="match status" value="1"/>
</dbReference>
<feature type="transmembrane region" description="Helical" evidence="6">
    <location>
        <begin position="317"/>
        <end position="341"/>
    </location>
</feature>
<evidence type="ECO:0000313" key="10">
    <source>
        <dbReference type="Proteomes" id="UP001597425"/>
    </source>
</evidence>
<evidence type="ECO:0000259" key="7">
    <source>
        <dbReference type="Pfam" id="PF02687"/>
    </source>
</evidence>
<dbReference type="RefSeq" id="WP_265723013.1">
    <property type="nucleotide sequence ID" value="NZ_JAPIVK010000034.1"/>
</dbReference>
<evidence type="ECO:0000259" key="8">
    <source>
        <dbReference type="Pfam" id="PF12704"/>
    </source>
</evidence>
<keyword evidence="4 6" id="KW-1133">Transmembrane helix</keyword>
<protein>
    <submittedName>
        <fullName evidence="9">ABC transporter permease</fullName>
    </submittedName>
</protein>
<evidence type="ECO:0000256" key="3">
    <source>
        <dbReference type="ARBA" id="ARBA00022692"/>
    </source>
</evidence>
<feature type="transmembrane region" description="Helical" evidence="6">
    <location>
        <begin position="15"/>
        <end position="34"/>
    </location>
</feature>
<comment type="subcellular location">
    <subcellularLocation>
        <location evidence="1">Cell membrane</location>
        <topology evidence="1">Multi-pass membrane protein</topology>
    </subcellularLocation>
</comment>
<evidence type="ECO:0000313" key="9">
    <source>
        <dbReference type="EMBL" id="MFD2312154.1"/>
    </source>
</evidence>
<feature type="transmembrane region" description="Helical" evidence="6">
    <location>
        <begin position="370"/>
        <end position="392"/>
    </location>
</feature>
<reference evidence="10" key="1">
    <citation type="journal article" date="2019" name="Int. J. Syst. Evol. Microbiol.">
        <title>The Global Catalogue of Microorganisms (GCM) 10K type strain sequencing project: providing services to taxonomists for standard genome sequencing and annotation.</title>
        <authorList>
            <consortium name="The Broad Institute Genomics Platform"/>
            <consortium name="The Broad Institute Genome Sequencing Center for Infectious Disease"/>
            <person name="Wu L."/>
            <person name="Ma J."/>
        </authorList>
    </citation>
    <scope>NUCLEOTIDE SEQUENCE [LARGE SCALE GENOMIC DNA]</scope>
    <source>
        <strain evidence="10">KCTC 12848</strain>
    </source>
</reference>
<evidence type="ECO:0000256" key="4">
    <source>
        <dbReference type="ARBA" id="ARBA00022989"/>
    </source>
</evidence>